<protein>
    <submittedName>
        <fullName evidence="2">Putative ovule protein</fullName>
    </submittedName>
</protein>
<organism evidence="2">
    <name type="scientific">Solanum chacoense</name>
    <name type="common">Chaco potato</name>
    <dbReference type="NCBI Taxonomy" id="4108"/>
    <lineage>
        <taxon>Eukaryota</taxon>
        <taxon>Viridiplantae</taxon>
        <taxon>Streptophyta</taxon>
        <taxon>Embryophyta</taxon>
        <taxon>Tracheophyta</taxon>
        <taxon>Spermatophyta</taxon>
        <taxon>Magnoliopsida</taxon>
        <taxon>eudicotyledons</taxon>
        <taxon>Gunneridae</taxon>
        <taxon>Pentapetalae</taxon>
        <taxon>asterids</taxon>
        <taxon>lamiids</taxon>
        <taxon>Solanales</taxon>
        <taxon>Solanaceae</taxon>
        <taxon>Solanoideae</taxon>
        <taxon>Solaneae</taxon>
        <taxon>Solanum</taxon>
    </lineage>
</organism>
<feature type="chain" id="PRO_5006865909" evidence="1">
    <location>
        <begin position="19"/>
        <end position="66"/>
    </location>
</feature>
<accession>A0A0V0HKC3</accession>
<dbReference type="EMBL" id="GEDG01018846">
    <property type="protein sequence ID" value="JAP20442.1"/>
    <property type="molecule type" value="Transcribed_RNA"/>
</dbReference>
<dbReference type="AlphaFoldDB" id="A0A0V0HKC3"/>
<reference evidence="2" key="1">
    <citation type="submission" date="2015-12" db="EMBL/GenBank/DDBJ databases">
        <title>Gene expression during late stages of embryo sac development: a critical building block for successful pollen-pistil interactions.</title>
        <authorList>
            <person name="Liu Y."/>
            <person name="Joly V."/>
            <person name="Sabar M."/>
            <person name="Matton D.P."/>
        </authorList>
    </citation>
    <scope>NUCLEOTIDE SEQUENCE</scope>
</reference>
<evidence type="ECO:0000313" key="2">
    <source>
        <dbReference type="EMBL" id="JAP20442.1"/>
    </source>
</evidence>
<proteinExistence type="predicted"/>
<feature type="signal peptide" evidence="1">
    <location>
        <begin position="1"/>
        <end position="18"/>
    </location>
</feature>
<sequence>MGFMHISLALLLLTLTLARRVAYMGHSRPPTTEALRFSTKIVEALIPCEIYMRRILLNCFRVYIIA</sequence>
<evidence type="ECO:0000256" key="1">
    <source>
        <dbReference type="SAM" id="SignalP"/>
    </source>
</evidence>
<name>A0A0V0HKC3_SOLCH</name>
<keyword evidence="1" id="KW-0732">Signal</keyword>